<feature type="compositionally biased region" description="Acidic residues" evidence="1">
    <location>
        <begin position="48"/>
        <end position="61"/>
    </location>
</feature>
<feature type="region of interest" description="Disordered" evidence="1">
    <location>
        <begin position="1"/>
        <end position="101"/>
    </location>
</feature>
<evidence type="ECO:0000256" key="1">
    <source>
        <dbReference type="SAM" id="MobiDB-lite"/>
    </source>
</evidence>
<evidence type="ECO:0000313" key="3">
    <source>
        <dbReference type="Proteomes" id="UP001595539"/>
    </source>
</evidence>
<dbReference type="RefSeq" id="WP_377758843.1">
    <property type="nucleotide sequence ID" value="NZ_JBHRXY010000001.1"/>
</dbReference>
<dbReference type="Proteomes" id="UP001595539">
    <property type="component" value="Unassembled WGS sequence"/>
</dbReference>
<dbReference type="EMBL" id="JBHRXY010000001">
    <property type="protein sequence ID" value="MFC3628227.1"/>
    <property type="molecule type" value="Genomic_DNA"/>
</dbReference>
<sequence length="101" mass="11040">MTYDPTSRHKRQRDPKTDRHGRKDSQRAARDAYNRDGLDAACRALGAGDEEDWPQEPLEEGQDWRNDFSGPTDAPASQRASGGQKSGVSARPATPTGDSAQ</sequence>
<accession>A0ABV7TZL8</accession>
<evidence type="ECO:0000313" key="2">
    <source>
        <dbReference type="EMBL" id="MFC3628227.1"/>
    </source>
</evidence>
<name>A0ABV7TZL8_9RHOB</name>
<protein>
    <submittedName>
        <fullName evidence="2">Uncharacterized protein</fullName>
    </submittedName>
</protein>
<proteinExistence type="predicted"/>
<keyword evidence="3" id="KW-1185">Reference proteome</keyword>
<feature type="compositionally biased region" description="Basic and acidic residues" evidence="1">
    <location>
        <begin position="14"/>
        <end position="38"/>
    </location>
</feature>
<reference evidence="3" key="1">
    <citation type="journal article" date="2019" name="Int. J. Syst. Evol. Microbiol.">
        <title>The Global Catalogue of Microorganisms (GCM) 10K type strain sequencing project: providing services to taxonomists for standard genome sequencing and annotation.</title>
        <authorList>
            <consortium name="The Broad Institute Genomics Platform"/>
            <consortium name="The Broad Institute Genome Sequencing Center for Infectious Disease"/>
            <person name="Wu L."/>
            <person name="Ma J."/>
        </authorList>
    </citation>
    <scope>NUCLEOTIDE SEQUENCE [LARGE SCALE GENOMIC DNA]</scope>
    <source>
        <strain evidence="3">KCTC 42473</strain>
    </source>
</reference>
<feature type="compositionally biased region" description="Polar residues" evidence="1">
    <location>
        <begin position="78"/>
        <end position="87"/>
    </location>
</feature>
<comment type="caution">
    <text evidence="2">The sequence shown here is derived from an EMBL/GenBank/DDBJ whole genome shotgun (WGS) entry which is preliminary data.</text>
</comment>
<gene>
    <name evidence="2" type="ORF">ACFOM8_02070</name>
</gene>
<organism evidence="2 3">
    <name type="scientific">Paracoccus angustae</name>
    <dbReference type="NCBI Taxonomy" id="1671480"/>
    <lineage>
        <taxon>Bacteria</taxon>
        <taxon>Pseudomonadati</taxon>
        <taxon>Pseudomonadota</taxon>
        <taxon>Alphaproteobacteria</taxon>
        <taxon>Rhodobacterales</taxon>
        <taxon>Paracoccaceae</taxon>
        <taxon>Paracoccus</taxon>
    </lineage>
</organism>